<dbReference type="STRING" id="1630136.AS592_11265"/>
<evidence type="ECO:0000313" key="3">
    <source>
        <dbReference type="Proteomes" id="UP000075359"/>
    </source>
</evidence>
<keyword evidence="3" id="KW-1185">Reference proteome</keyword>
<evidence type="ECO:0000313" key="2">
    <source>
        <dbReference type="EMBL" id="KYJ87664.1"/>
    </source>
</evidence>
<reference evidence="2 3" key="1">
    <citation type="submission" date="2015-11" db="EMBL/GenBank/DDBJ databases">
        <title>Draft genome of Sulfurovum riftiae 1812E, a member of the Epsilonproteobacteria isolated from the tube of the deep-sea hydrothermal vent tubewom Riftia pachyptila.</title>
        <authorList>
            <person name="Vetriani C."/>
            <person name="Giovannelli D."/>
        </authorList>
    </citation>
    <scope>NUCLEOTIDE SEQUENCE [LARGE SCALE GENOMIC DNA]</scope>
    <source>
        <strain evidence="2 3">1812E</strain>
    </source>
</reference>
<evidence type="ECO:0000256" key="1">
    <source>
        <dbReference type="SAM" id="SignalP"/>
    </source>
</evidence>
<dbReference type="EMBL" id="LNKT01000001">
    <property type="protein sequence ID" value="KYJ87664.1"/>
    <property type="molecule type" value="Genomic_DNA"/>
</dbReference>
<name>A0A151CJQ4_9BACT</name>
<gene>
    <name evidence="2" type="ORF">AS592_11265</name>
</gene>
<feature type="chain" id="PRO_5007578594" evidence="1">
    <location>
        <begin position="19"/>
        <end position="156"/>
    </location>
</feature>
<dbReference type="AlphaFoldDB" id="A0A151CJQ4"/>
<protein>
    <submittedName>
        <fullName evidence="2">Uncharacterized protein</fullName>
    </submittedName>
</protein>
<dbReference type="Proteomes" id="UP000075359">
    <property type="component" value="Unassembled WGS sequence"/>
</dbReference>
<comment type="caution">
    <text evidence="2">The sequence shown here is derived from an EMBL/GenBank/DDBJ whole genome shotgun (WGS) entry which is preliminary data.</text>
</comment>
<proteinExistence type="predicted"/>
<organism evidence="2 3">
    <name type="scientific">Sulfurovum riftiae</name>
    <dbReference type="NCBI Taxonomy" id="1630136"/>
    <lineage>
        <taxon>Bacteria</taxon>
        <taxon>Pseudomonadati</taxon>
        <taxon>Campylobacterota</taxon>
        <taxon>Epsilonproteobacteria</taxon>
        <taxon>Campylobacterales</taxon>
        <taxon>Sulfurovaceae</taxon>
        <taxon>Sulfurovum</taxon>
    </lineage>
</organism>
<sequence>MRQLLLSALLLLPLTVAAQSGKTRVLTAEIAYAKPMQFDYDKDGKMNNIQMWAKIVIDKTDKGYEGYFRRFMKDVDTGKAVLGYADINMLPDQPYGEKLPVSQVEKRGRTVLFKAGSKHYILMDGGADYRSDTAIANDGNRDYIVELYDGDIKVTQ</sequence>
<accession>A0A151CJQ4</accession>
<feature type="signal peptide" evidence="1">
    <location>
        <begin position="1"/>
        <end position="18"/>
    </location>
</feature>
<dbReference type="RefSeq" id="WP_067328688.1">
    <property type="nucleotide sequence ID" value="NZ_LNKT01000001.1"/>
</dbReference>
<keyword evidence="1" id="KW-0732">Signal</keyword>